<reference evidence="1 2" key="1">
    <citation type="submission" date="2017-02" db="EMBL/GenBank/DDBJ databases">
        <authorList>
            <person name="Jeong S."/>
        </authorList>
    </citation>
    <scope>NUCLEOTIDE SEQUENCE [LARGE SCALE GENOMIC DNA]</scope>
    <source>
        <strain evidence="1 2">RMAR6-6</strain>
    </source>
</reference>
<dbReference type="InterPro" id="IPR007325">
    <property type="entry name" value="KFase/CYL"/>
</dbReference>
<accession>A0ABN4X8C1</accession>
<dbReference type="RefSeq" id="WP_077293445.1">
    <property type="nucleotide sequence ID" value="NZ_CP019630.1"/>
</dbReference>
<dbReference type="SUPFAM" id="SSF102198">
    <property type="entry name" value="Putative cyclase"/>
    <property type="match status" value="1"/>
</dbReference>
<dbReference type="Pfam" id="PF04199">
    <property type="entry name" value="Cyclase"/>
    <property type="match status" value="1"/>
</dbReference>
<dbReference type="Gene3D" id="3.50.30.50">
    <property type="entry name" value="Putative cyclase"/>
    <property type="match status" value="1"/>
</dbReference>
<sequence>MTRFIDLTQTFENGMPGFRMCDKAGQATEFTARIHPFLTHEESKPNYGGNASFEITEVHFQTSIGTYLDAPRHRHEGMGDIASLEISSLISHGIVIDARGCSPNTPLTAEDLPRADTLAGRAVLINFGWDRHWGAEEYYNFPYVDRRGLQHLLDSEISLFGVDALNADCPKDLERPAHTWFLKNNIHIVENLTGLEQLHGQAFRFFAIPLKVRGAAAFPIRAFAEIE</sequence>
<keyword evidence="2" id="KW-1185">Reference proteome</keyword>
<organism evidence="1 2">
    <name type="scientific">Roseibium algicola</name>
    <dbReference type="NCBI Taxonomy" id="2857014"/>
    <lineage>
        <taxon>Bacteria</taxon>
        <taxon>Pseudomonadati</taxon>
        <taxon>Pseudomonadota</taxon>
        <taxon>Alphaproteobacteria</taxon>
        <taxon>Hyphomicrobiales</taxon>
        <taxon>Stappiaceae</taxon>
        <taxon>Roseibium</taxon>
    </lineage>
</organism>
<dbReference type="PANTHER" id="PTHR31118">
    <property type="entry name" value="CYCLASE-LIKE PROTEIN 2"/>
    <property type="match status" value="1"/>
</dbReference>
<proteinExistence type="predicted"/>
<name>A0ABN4X8C1_9HYPH</name>
<dbReference type="EMBL" id="CP019630">
    <property type="protein sequence ID" value="AQQ07512.1"/>
    <property type="molecule type" value="Genomic_DNA"/>
</dbReference>
<gene>
    <name evidence="1" type="ORF">B0E33_18825</name>
</gene>
<protein>
    <submittedName>
        <fullName evidence="1">Cyclase</fullName>
    </submittedName>
</protein>
<evidence type="ECO:0000313" key="2">
    <source>
        <dbReference type="Proteomes" id="UP000188174"/>
    </source>
</evidence>
<dbReference type="InterPro" id="IPR037175">
    <property type="entry name" value="KFase_sf"/>
</dbReference>
<dbReference type="PANTHER" id="PTHR31118:SF12">
    <property type="entry name" value="CYCLASE-LIKE PROTEIN 2"/>
    <property type="match status" value="1"/>
</dbReference>
<dbReference type="Proteomes" id="UP000188174">
    <property type="component" value="Chromosome"/>
</dbReference>
<evidence type="ECO:0000313" key="1">
    <source>
        <dbReference type="EMBL" id="AQQ07512.1"/>
    </source>
</evidence>